<evidence type="ECO:0000256" key="3">
    <source>
        <dbReference type="SAM" id="SignalP"/>
    </source>
</evidence>
<dbReference type="OMA" id="NQTMSSA"/>
<gene>
    <name evidence="4" type="ORF">PoMZ_11658</name>
</gene>
<dbReference type="InterPro" id="IPR018466">
    <property type="entry name" value="Kre9/Knh1-like_N"/>
</dbReference>
<feature type="chain" id="PRO_5044193090" evidence="3">
    <location>
        <begin position="19"/>
        <end position="207"/>
    </location>
</feature>
<dbReference type="PANTHER" id="PTHR40633">
    <property type="entry name" value="MATRIX PROTEIN, PUTATIVE (AFU_ORTHOLOGUE AFUA_8G05410)-RELATED"/>
    <property type="match status" value="1"/>
</dbReference>
<protein>
    <submittedName>
        <fullName evidence="4">Uncharacterized protein</fullName>
    </submittedName>
</protein>
<dbReference type="AlphaFoldDB" id="A0A4P7NKW5"/>
<keyword evidence="1 3" id="KW-0732">Signal</keyword>
<dbReference type="EMBL" id="CP034208">
    <property type="protein sequence ID" value="QBZ62771.1"/>
    <property type="molecule type" value="Genomic_DNA"/>
</dbReference>
<feature type="signal peptide" evidence="3">
    <location>
        <begin position="1"/>
        <end position="18"/>
    </location>
</feature>
<name>A0A4P7NKW5_PYROR</name>
<accession>A0A4P7NKW5</accession>
<organism evidence="4 5">
    <name type="scientific">Pyricularia oryzae</name>
    <name type="common">Rice blast fungus</name>
    <name type="synonym">Magnaporthe oryzae</name>
    <dbReference type="NCBI Taxonomy" id="318829"/>
    <lineage>
        <taxon>Eukaryota</taxon>
        <taxon>Fungi</taxon>
        <taxon>Dikarya</taxon>
        <taxon>Ascomycota</taxon>
        <taxon>Pezizomycotina</taxon>
        <taxon>Sordariomycetes</taxon>
        <taxon>Sordariomycetidae</taxon>
        <taxon>Magnaporthales</taxon>
        <taxon>Pyriculariaceae</taxon>
        <taxon>Pyricularia</taxon>
    </lineage>
</organism>
<evidence type="ECO:0000256" key="1">
    <source>
        <dbReference type="ARBA" id="ARBA00022729"/>
    </source>
</evidence>
<dbReference type="PANTHER" id="PTHR40633:SF1">
    <property type="entry name" value="GPI ANCHORED SERINE-THREONINE RICH PROTEIN (AFU_ORTHOLOGUE AFUA_1G03630)"/>
    <property type="match status" value="1"/>
</dbReference>
<dbReference type="InterPro" id="IPR052982">
    <property type="entry name" value="SRP1/TIP1-like"/>
</dbReference>
<feature type="compositionally biased region" description="Low complexity" evidence="2">
    <location>
        <begin position="126"/>
        <end position="185"/>
    </location>
</feature>
<proteinExistence type="predicted"/>
<dbReference type="VEuPathDB" id="FungiDB:M_BR32_EuGene_00022711"/>
<evidence type="ECO:0000313" key="5">
    <source>
        <dbReference type="Proteomes" id="UP000294847"/>
    </source>
</evidence>
<dbReference type="SMR" id="A0A4P7NKW5"/>
<dbReference type="Pfam" id="PF10342">
    <property type="entry name" value="Kre9_KNH"/>
    <property type="match status" value="1"/>
</dbReference>
<sequence length="207" mass="20547">MKFTLSACVAVLAAIAEARVQFTNSNFVVEAGKPFELTWSGATGPVTISLKDGPSTNLRTVETLVSNASGGKATVTLDASQLKSGTYAFGIKDTSGEPENYSQQFNIVGTGLASTTASGTTTAASTTAASSTASMSTLSTTARPTAANVSSTASSTANSSSTAARTSATSTPASTTASSPPNTGAGSQLQSSLALVFLGAAAYVFLN</sequence>
<evidence type="ECO:0000256" key="2">
    <source>
        <dbReference type="SAM" id="MobiDB-lite"/>
    </source>
</evidence>
<evidence type="ECO:0000313" key="4">
    <source>
        <dbReference type="EMBL" id="QBZ62771.1"/>
    </source>
</evidence>
<feature type="region of interest" description="Disordered" evidence="2">
    <location>
        <begin position="126"/>
        <end position="186"/>
    </location>
</feature>
<dbReference type="Proteomes" id="UP000294847">
    <property type="component" value="Chromosome 5"/>
</dbReference>
<reference evidence="4 5" key="1">
    <citation type="journal article" date="2019" name="Mol. Biol. Evol.">
        <title>Blast fungal genomes show frequent chromosomal changes, gene gains and losses, and effector gene turnover.</title>
        <authorList>
            <person name="Gomez Luciano L.B."/>
            <person name="Jason Tsai I."/>
            <person name="Chuma I."/>
            <person name="Tosa Y."/>
            <person name="Chen Y.H."/>
            <person name="Li J.Y."/>
            <person name="Li M.Y."/>
            <person name="Jade Lu M.Y."/>
            <person name="Nakayashiki H."/>
            <person name="Li W.H."/>
        </authorList>
    </citation>
    <scope>NUCLEOTIDE SEQUENCE [LARGE SCALE GENOMIC DNA]</scope>
    <source>
        <strain evidence="4">MZ5-1-6</strain>
    </source>
</reference>